<accession>A0A0F9JEE2</accession>
<reference evidence="1" key="1">
    <citation type="journal article" date="2015" name="Nature">
        <title>Complex archaea that bridge the gap between prokaryotes and eukaryotes.</title>
        <authorList>
            <person name="Spang A."/>
            <person name="Saw J.H."/>
            <person name="Jorgensen S.L."/>
            <person name="Zaremba-Niedzwiedzka K."/>
            <person name="Martijn J."/>
            <person name="Lind A.E."/>
            <person name="van Eijk R."/>
            <person name="Schleper C."/>
            <person name="Guy L."/>
            <person name="Ettema T.J."/>
        </authorList>
    </citation>
    <scope>NUCLEOTIDE SEQUENCE</scope>
</reference>
<proteinExistence type="predicted"/>
<comment type="caution">
    <text evidence="1">The sequence shown here is derived from an EMBL/GenBank/DDBJ whole genome shotgun (WGS) entry which is preliminary data.</text>
</comment>
<name>A0A0F9JEE2_9ZZZZ</name>
<dbReference type="AlphaFoldDB" id="A0A0F9JEE2"/>
<evidence type="ECO:0000313" key="1">
    <source>
        <dbReference type="EMBL" id="KKM60661.1"/>
    </source>
</evidence>
<protein>
    <submittedName>
        <fullName evidence="1">Uncharacterized protein</fullName>
    </submittedName>
</protein>
<organism evidence="1">
    <name type="scientific">marine sediment metagenome</name>
    <dbReference type="NCBI Taxonomy" id="412755"/>
    <lineage>
        <taxon>unclassified sequences</taxon>
        <taxon>metagenomes</taxon>
        <taxon>ecological metagenomes</taxon>
    </lineage>
</organism>
<sequence>MGVGIKGSFGRNRDRFLEYAVAAVLGMHTKVRKYNVQIVTCKLCGLVVESGKATAYRIRNFAGPYRSECYLCNNCHEWAQVMAINWDNFRKQKQKKPTKES</sequence>
<gene>
    <name evidence="1" type="ORF">LCGC14_1539530</name>
</gene>
<dbReference type="EMBL" id="LAZR01011636">
    <property type="protein sequence ID" value="KKM60661.1"/>
    <property type="molecule type" value="Genomic_DNA"/>
</dbReference>